<comment type="caution">
    <text evidence="1">The sequence shown here is derived from an EMBL/GenBank/DDBJ whole genome shotgun (WGS) entry which is preliminary data.</text>
</comment>
<gene>
    <name evidence="1" type="ORF">E2C01_004031</name>
</gene>
<accession>A0A5B7CPJ8</accession>
<dbReference type="AlphaFoldDB" id="A0A5B7CPJ8"/>
<dbReference type="EMBL" id="VSRR010000159">
    <property type="protein sequence ID" value="MPC11369.1"/>
    <property type="molecule type" value="Genomic_DNA"/>
</dbReference>
<sequence>MIYFRQSGGAGFYTTTPTNKHTYVSSLTIKQRVIACKLKGKPLPGSHSTLHTPISPRASDHLFVFACRAPVSRMSLW</sequence>
<proteinExistence type="predicted"/>
<reference evidence="1 2" key="1">
    <citation type="submission" date="2019-05" db="EMBL/GenBank/DDBJ databases">
        <title>Another draft genome of Portunus trituberculatus and its Hox gene families provides insights of decapod evolution.</title>
        <authorList>
            <person name="Jeong J.-H."/>
            <person name="Song I."/>
            <person name="Kim S."/>
            <person name="Choi T."/>
            <person name="Kim D."/>
            <person name="Ryu S."/>
            <person name="Kim W."/>
        </authorList>
    </citation>
    <scope>NUCLEOTIDE SEQUENCE [LARGE SCALE GENOMIC DNA]</scope>
    <source>
        <tissue evidence="1">Muscle</tissue>
    </source>
</reference>
<organism evidence="1 2">
    <name type="scientific">Portunus trituberculatus</name>
    <name type="common">Swimming crab</name>
    <name type="synonym">Neptunus trituberculatus</name>
    <dbReference type="NCBI Taxonomy" id="210409"/>
    <lineage>
        <taxon>Eukaryota</taxon>
        <taxon>Metazoa</taxon>
        <taxon>Ecdysozoa</taxon>
        <taxon>Arthropoda</taxon>
        <taxon>Crustacea</taxon>
        <taxon>Multicrustacea</taxon>
        <taxon>Malacostraca</taxon>
        <taxon>Eumalacostraca</taxon>
        <taxon>Eucarida</taxon>
        <taxon>Decapoda</taxon>
        <taxon>Pleocyemata</taxon>
        <taxon>Brachyura</taxon>
        <taxon>Eubrachyura</taxon>
        <taxon>Portunoidea</taxon>
        <taxon>Portunidae</taxon>
        <taxon>Portuninae</taxon>
        <taxon>Portunus</taxon>
    </lineage>
</organism>
<evidence type="ECO:0000313" key="2">
    <source>
        <dbReference type="Proteomes" id="UP000324222"/>
    </source>
</evidence>
<evidence type="ECO:0000313" key="1">
    <source>
        <dbReference type="EMBL" id="MPC11369.1"/>
    </source>
</evidence>
<keyword evidence="2" id="KW-1185">Reference proteome</keyword>
<dbReference type="Proteomes" id="UP000324222">
    <property type="component" value="Unassembled WGS sequence"/>
</dbReference>
<name>A0A5B7CPJ8_PORTR</name>
<protein>
    <submittedName>
        <fullName evidence="1">Uncharacterized protein</fullName>
    </submittedName>
</protein>